<reference evidence="8 9" key="1">
    <citation type="submission" date="2013-11" db="EMBL/GenBank/DDBJ databases">
        <title>Genome sequencing of Stegodyphus mimosarum.</title>
        <authorList>
            <person name="Bechsgaard J."/>
        </authorList>
    </citation>
    <scope>NUCLEOTIDE SEQUENCE [LARGE SCALE GENOMIC DNA]</scope>
</reference>
<evidence type="ECO:0000256" key="2">
    <source>
        <dbReference type="ARBA" id="ARBA00022525"/>
    </source>
</evidence>
<keyword evidence="2" id="KW-0964">Secreted</keyword>
<evidence type="ECO:0000256" key="3">
    <source>
        <dbReference type="ARBA" id="ARBA00022737"/>
    </source>
</evidence>
<feature type="signal peptide" evidence="6">
    <location>
        <begin position="1"/>
        <end position="18"/>
    </location>
</feature>
<feature type="domain" description="Thyroglobulin type-1" evidence="7">
    <location>
        <begin position="23"/>
        <end position="77"/>
    </location>
</feature>
<evidence type="ECO:0000259" key="7">
    <source>
        <dbReference type="PROSITE" id="PS51162"/>
    </source>
</evidence>
<dbReference type="Pfam" id="PF00086">
    <property type="entry name" value="Thyroglobulin_1"/>
    <property type="match status" value="2"/>
</dbReference>
<evidence type="ECO:0000256" key="4">
    <source>
        <dbReference type="ARBA" id="ARBA00023157"/>
    </source>
</evidence>
<feature type="chain" id="PRO_5001829367" evidence="6">
    <location>
        <begin position="19"/>
        <end position="130"/>
    </location>
</feature>
<evidence type="ECO:0000313" key="8">
    <source>
        <dbReference type="EMBL" id="KFM60588.1"/>
    </source>
</evidence>
<keyword evidence="4 5" id="KW-1015">Disulfide bond</keyword>
<dbReference type="PANTHER" id="PTHR12352">
    <property type="entry name" value="SECRETED MODULAR CALCIUM-BINDING PROTEIN"/>
    <property type="match status" value="1"/>
</dbReference>
<dbReference type="STRING" id="407821.A0A087T649"/>
<dbReference type="EMBL" id="KK113608">
    <property type="protein sequence ID" value="KFM60588.1"/>
    <property type="molecule type" value="Genomic_DNA"/>
</dbReference>
<dbReference type="InterPro" id="IPR051950">
    <property type="entry name" value="Dev_reg/Prot_inhib"/>
</dbReference>
<name>A0A087T649_STEMI</name>
<dbReference type="InterPro" id="IPR000716">
    <property type="entry name" value="Thyroglobulin_1"/>
</dbReference>
<dbReference type="Proteomes" id="UP000054359">
    <property type="component" value="Unassembled WGS sequence"/>
</dbReference>
<comment type="subcellular location">
    <subcellularLocation>
        <location evidence="1">Secreted</location>
    </subcellularLocation>
</comment>
<keyword evidence="9" id="KW-1185">Reference proteome</keyword>
<dbReference type="OMA" id="RDECWCV"/>
<dbReference type="OrthoDB" id="1725934at2759"/>
<feature type="non-terminal residue" evidence="8">
    <location>
        <position position="130"/>
    </location>
</feature>
<dbReference type="PROSITE" id="PS51162">
    <property type="entry name" value="THYROGLOBULIN_1_2"/>
    <property type="match status" value="2"/>
</dbReference>
<keyword evidence="6" id="KW-0732">Signal</keyword>
<dbReference type="SUPFAM" id="SSF57610">
    <property type="entry name" value="Thyroglobulin type-1 domain"/>
    <property type="match status" value="2"/>
</dbReference>
<gene>
    <name evidence="8" type="ORF">X975_02427</name>
</gene>
<evidence type="ECO:0000313" key="9">
    <source>
        <dbReference type="Proteomes" id="UP000054359"/>
    </source>
</evidence>
<proteinExistence type="predicted"/>
<keyword evidence="3" id="KW-0677">Repeat</keyword>
<dbReference type="CDD" id="cd00191">
    <property type="entry name" value="TY"/>
    <property type="match status" value="1"/>
</dbReference>
<organism evidence="8 9">
    <name type="scientific">Stegodyphus mimosarum</name>
    <name type="common">African social velvet spider</name>
    <dbReference type="NCBI Taxonomy" id="407821"/>
    <lineage>
        <taxon>Eukaryota</taxon>
        <taxon>Metazoa</taxon>
        <taxon>Ecdysozoa</taxon>
        <taxon>Arthropoda</taxon>
        <taxon>Chelicerata</taxon>
        <taxon>Arachnida</taxon>
        <taxon>Araneae</taxon>
        <taxon>Araneomorphae</taxon>
        <taxon>Entelegynae</taxon>
        <taxon>Eresoidea</taxon>
        <taxon>Eresidae</taxon>
        <taxon>Stegodyphus</taxon>
    </lineage>
</organism>
<evidence type="ECO:0000256" key="5">
    <source>
        <dbReference type="PROSITE-ProRule" id="PRU00500"/>
    </source>
</evidence>
<dbReference type="PANTHER" id="PTHR12352:SF3">
    <property type="entry name" value="NIDOGEN-2"/>
    <property type="match status" value="1"/>
</dbReference>
<evidence type="ECO:0000256" key="1">
    <source>
        <dbReference type="ARBA" id="ARBA00004613"/>
    </source>
</evidence>
<dbReference type="PROSITE" id="PS00484">
    <property type="entry name" value="THYROGLOBULIN_1_1"/>
    <property type="match status" value="1"/>
</dbReference>
<dbReference type="InterPro" id="IPR036857">
    <property type="entry name" value="Thyroglobulin_1_sf"/>
</dbReference>
<accession>A0A087T649</accession>
<sequence length="130" mass="14794">MLRTVGILLLCLAAVAFADEREELTCQEDRAKRLNATVTESIIHLIPECDENGDYAAKQCFTNSKWCVCYTRDGTNIGRPSMKIKACECVRQRHEANLSAETYVPTCTEEGYYRPKQCNRDECWCVDKDG</sequence>
<dbReference type="SMART" id="SM00211">
    <property type="entry name" value="TY"/>
    <property type="match status" value="2"/>
</dbReference>
<feature type="disulfide bond" evidence="5">
    <location>
        <begin position="60"/>
        <end position="67"/>
    </location>
</feature>
<protein>
    <submittedName>
        <fullName evidence="8">U24-ctenitoxin-Pn1a</fullName>
    </submittedName>
</protein>
<dbReference type="AlphaFoldDB" id="A0A087T649"/>
<dbReference type="GO" id="GO:0005615">
    <property type="term" value="C:extracellular space"/>
    <property type="evidence" value="ECO:0007669"/>
    <property type="project" value="TreeGrafter"/>
</dbReference>
<comment type="caution">
    <text evidence="5">Lacks conserved residue(s) required for the propagation of feature annotation.</text>
</comment>
<dbReference type="Gene3D" id="4.10.800.10">
    <property type="entry name" value="Thyroglobulin type-1"/>
    <property type="match status" value="2"/>
</dbReference>
<feature type="domain" description="Thyroglobulin type-1" evidence="7">
    <location>
        <begin position="86"/>
        <end position="130"/>
    </location>
</feature>
<evidence type="ECO:0000256" key="6">
    <source>
        <dbReference type="SAM" id="SignalP"/>
    </source>
</evidence>